<evidence type="ECO:0000259" key="8">
    <source>
        <dbReference type="Pfam" id="PF03176"/>
    </source>
</evidence>
<dbReference type="Gene3D" id="1.20.1640.10">
    <property type="entry name" value="Multidrug efflux transporter AcrB transmembrane domain"/>
    <property type="match status" value="2"/>
</dbReference>
<feature type="domain" description="Membrane transport protein MMPL" evidence="8">
    <location>
        <begin position="496"/>
        <end position="722"/>
    </location>
</feature>
<dbReference type="PANTHER" id="PTHR33406:SF6">
    <property type="entry name" value="MEMBRANE PROTEIN YDGH-RELATED"/>
    <property type="match status" value="1"/>
</dbReference>
<gene>
    <name evidence="9" type="ORF">H9815_17605</name>
</gene>
<comment type="similarity">
    <text evidence="2">Belongs to the resistance-nodulation-cell division (RND) (TC 2.A.6) family. MmpL subfamily.</text>
</comment>
<dbReference type="InterPro" id="IPR004869">
    <property type="entry name" value="MMPL_dom"/>
</dbReference>
<dbReference type="PANTHER" id="PTHR33406">
    <property type="entry name" value="MEMBRANE PROTEIN MJ1562-RELATED"/>
    <property type="match status" value="1"/>
</dbReference>
<feature type="transmembrane region" description="Helical" evidence="7">
    <location>
        <begin position="259"/>
        <end position="281"/>
    </location>
</feature>
<feature type="transmembrane region" description="Helical" evidence="7">
    <location>
        <begin position="612"/>
        <end position="631"/>
    </location>
</feature>
<dbReference type="EMBL" id="DXBY01000304">
    <property type="protein sequence ID" value="HIZ37596.1"/>
    <property type="molecule type" value="Genomic_DNA"/>
</dbReference>
<evidence type="ECO:0000256" key="5">
    <source>
        <dbReference type="ARBA" id="ARBA00022989"/>
    </source>
</evidence>
<dbReference type="SUPFAM" id="SSF82866">
    <property type="entry name" value="Multidrug efflux transporter AcrB transmembrane domain"/>
    <property type="match status" value="2"/>
</dbReference>
<dbReference type="InterPro" id="IPR050545">
    <property type="entry name" value="Mycobact_MmpL"/>
</dbReference>
<name>A0A9D2J5P1_9MICO</name>
<feature type="transmembrane region" description="Helical" evidence="7">
    <location>
        <begin position="652"/>
        <end position="674"/>
    </location>
</feature>
<reference evidence="9" key="1">
    <citation type="journal article" date="2021" name="PeerJ">
        <title>Extensive microbial diversity within the chicken gut microbiome revealed by metagenomics and culture.</title>
        <authorList>
            <person name="Gilroy R."/>
            <person name="Ravi A."/>
            <person name="Getino M."/>
            <person name="Pursley I."/>
            <person name="Horton D.L."/>
            <person name="Alikhan N.F."/>
            <person name="Baker D."/>
            <person name="Gharbi K."/>
            <person name="Hall N."/>
            <person name="Watson M."/>
            <person name="Adriaenssens E.M."/>
            <person name="Foster-Nyarko E."/>
            <person name="Jarju S."/>
            <person name="Secka A."/>
            <person name="Antonio M."/>
            <person name="Oren A."/>
            <person name="Chaudhuri R.R."/>
            <person name="La Ragione R."/>
            <person name="Hildebrand F."/>
            <person name="Pallen M.J."/>
        </authorList>
    </citation>
    <scope>NUCLEOTIDE SEQUENCE</scope>
    <source>
        <strain evidence="9">ChiGjej4B4-7305</strain>
    </source>
</reference>
<evidence type="ECO:0000313" key="9">
    <source>
        <dbReference type="EMBL" id="HIZ37596.1"/>
    </source>
</evidence>
<feature type="transmembrane region" description="Helical" evidence="7">
    <location>
        <begin position="335"/>
        <end position="357"/>
    </location>
</feature>
<feature type="transmembrane region" description="Helical" evidence="7">
    <location>
        <begin position="226"/>
        <end position="247"/>
    </location>
</feature>
<evidence type="ECO:0000256" key="2">
    <source>
        <dbReference type="ARBA" id="ARBA00010157"/>
    </source>
</evidence>
<comment type="caution">
    <text evidence="9">The sequence shown here is derived from an EMBL/GenBank/DDBJ whole genome shotgun (WGS) entry which is preliminary data.</text>
</comment>
<keyword evidence="3" id="KW-1003">Cell membrane</keyword>
<feature type="transmembrane region" description="Helical" evidence="7">
    <location>
        <begin position="201"/>
        <end position="219"/>
    </location>
</feature>
<dbReference type="Proteomes" id="UP000824037">
    <property type="component" value="Unassembled WGS sequence"/>
</dbReference>
<reference evidence="9" key="2">
    <citation type="submission" date="2021-04" db="EMBL/GenBank/DDBJ databases">
        <authorList>
            <person name="Gilroy R."/>
        </authorList>
    </citation>
    <scope>NUCLEOTIDE SEQUENCE</scope>
    <source>
        <strain evidence="9">ChiGjej4B4-7305</strain>
    </source>
</reference>
<keyword evidence="5 7" id="KW-1133">Transmembrane helix</keyword>
<evidence type="ECO:0000256" key="4">
    <source>
        <dbReference type="ARBA" id="ARBA00022692"/>
    </source>
</evidence>
<evidence type="ECO:0000313" key="10">
    <source>
        <dbReference type="Proteomes" id="UP000824037"/>
    </source>
</evidence>
<feature type="transmembrane region" description="Helical" evidence="7">
    <location>
        <begin position="402"/>
        <end position="423"/>
    </location>
</feature>
<organism evidence="9 10">
    <name type="scientific">Candidatus Ruania gallistercoris</name>
    <dbReference type="NCBI Taxonomy" id="2838746"/>
    <lineage>
        <taxon>Bacteria</taxon>
        <taxon>Bacillati</taxon>
        <taxon>Actinomycetota</taxon>
        <taxon>Actinomycetes</taxon>
        <taxon>Micrococcales</taxon>
        <taxon>Ruaniaceae</taxon>
        <taxon>Ruania</taxon>
    </lineage>
</organism>
<proteinExistence type="inferred from homology"/>
<keyword evidence="4 7" id="KW-0812">Transmembrane</keyword>
<feature type="transmembrane region" description="Helical" evidence="7">
    <location>
        <begin position="552"/>
        <end position="571"/>
    </location>
</feature>
<dbReference type="Pfam" id="PF03176">
    <property type="entry name" value="MMPL"/>
    <property type="match status" value="2"/>
</dbReference>
<evidence type="ECO:0000256" key="6">
    <source>
        <dbReference type="ARBA" id="ARBA00023136"/>
    </source>
</evidence>
<evidence type="ECO:0000256" key="7">
    <source>
        <dbReference type="SAM" id="Phobius"/>
    </source>
</evidence>
<feature type="transmembrane region" description="Helical" evidence="7">
    <location>
        <begin position="302"/>
        <end position="323"/>
    </location>
</feature>
<evidence type="ECO:0000256" key="3">
    <source>
        <dbReference type="ARBA" id="ARBA00022475"/>
    </source>
</evidence>
<feature type="transmembrane region" description="Helical" evidence="7">
    <location>
        <begin position="680"/>
        <end position="703"/>
    </location>
</feature>
<sequence length="726" mass="75821">MLNVLSKHVAARGRTVPRAILVALALVAWLAIGGFGGIAQGQLSQVQENDQAAFLPESAESTQASEIIAEFSVDDALPALLVIEPADGGEVTQEQIAAVSQWAEAVPDLELPDGSTIAEVLSSDQVPVVPSEDGQALLVPVSLAADQANVQIGEDRAAIVVVETLREESAQSLADAGLTGWVTGPAAGVADLVSAFAGIDGILLGVALLVVLIILAVVYRSPILPIAVIATALFALCLAALVIVPLAESGSLLLNGQSQGILSILVIGAATDYSLLLVARYREELARHEHPAAAMRVAWRATLEPIAASAGTVIVGLLCLLLSDLRSNSSLGPVAAIGIVSAVAGALTFLPAVLLVAGSKARVMFWPSRPQYTGTEPAHLAEPARRGLWQRVADLVSRRARLVWVTTAIVLAVVAGFATTLQASGTGDNDVFLGEVESVDGEAVLAEHFDVGTVEPVEIVTSADAGEDVLAVAEDVAGVESASFVTDEQDQVREIDSRVLVEVVTEESAESQEVLTTVTDLRTAVHQVDSEALVGGTAAERLDTQETAARDLQVIVPVVLIVIALMLMLLLRAIVAPLVLLAANVLSFATAMGLSALMFNHVFDFPGADATVPLYGFVFLVALGIDYSIFLMTRVREESLQQGTRAGVNRGLAATGGVITSAGLVLAATFSALWVIPLLFLAQLAFIVAAGVLIDTFIVRSLLVPGLVHDIGRRSWWPWAKRIPAD</sequence>
<feature type="domain" description="Membrane transport protein MMPL" evidence="8">
    <location>
        <begin position="54"/>
        <end position="401"/>
    </location>
</feature>
<dbReference type="GO" id="GO:0005886">
    <property type="term" value="C:plasma membrane"/>
    <property type="evidence" value="ECO:0007669"/>
    <property type="project" value="UniProtKB-SubCell"/>
</dbReference>
<feature type="transmembrane region" description="Helical" evidence="7">
    <location>
        <begin position="20"/>
        <end position="39"/>
    </location>
</feature>
<evidence type="ECO:0000256" key="1">
    <source>
        <dbReference type="ARBA" id="ARBA00004651"/>
    </source>
</evidence>
<protein>
    <submittedName>
        <fullName evidence="9">MMPL family transporter</fullName>
    </submittedName>
</protein>
<dbReference type="AlphaFoldDB" id="A0A9D2J5P1"/>
<feature type="transmembrane region" description="Helical" evidence="7">
    <location>
        <begin position="578"/>
        <end position="600"/>
    </location>
</feature>
<accession>A0A9D2J5P1</accession>
<keyword evidence="6 7" id="KW-0472">Membrane</keyword>
<comment type="subcellular location">
    <subcellularLocation>
        <location evidence="1">Cell membrane</location>
        <topology evidence="1">Multi-pass membrane protein</topology>
    </subcellularLocation>
</comment>